<evidence type="ECO:0000313" key="2">
    <source>
        <dbReference type="Proteomes" id="UP000299102"/>
    </source>
</evidence>
<gene>
    <name evidence="1" type="ORF">EVAR_95071_1</name>
</gene>
<name>A0A4C1W7Y0_EUMVA</name>
<proteinExistence type="predicted"/>
<sequence length="87" mass="9269">MGAKRGVTEFEHALYKGQYIDSYTVHDEFGGCKVAPASACALGLFALSAADDGDSSERRGFPQNKCGHHVSFGLGLVRLGLFISNDC</sequence>
<evidence type="ECO:0000313" key="1">
    <source>
        <dbReference type="EMBL" id="GBP46609.1"/>
    </source>
</evidence>
<keyword evidence="2" id="KW-1185">Reference proteome</keyword>
<protein>
    <submittedName>
        <fullName evidence="1">Uncharacterized protein</fullName>
    </submittedName>
</protein>
<dbReference type="AlphaFoldDB" id="A0A4C1W7Y0"/>
<comment type="caution">
    <text evidence="1">The sequence shown here is derived from an EMBL/GenBank/DDBJ whole genome shotgun (WGS) entry which is preliminary data.</text>
</comment>
<dbReference type="Proteomes" id="UP000299102">
    <property type="component" value="Unassembled WGS sequence"/>
</dbReference>
<reference evidence="1 2" key="1">
    <citation type="journal article" date="2019" name="Commun. Biol.">
        <title>The bagworm genome reveals a unique fibroin gene that provides high tensile strength.</title>
        <authorList>
            <person name="Kono N."/>
            <person name="Nakamura H."/>
            <person name="Ohtoshi R."/>
            <person name="Tomita M."/>
            <person name="Numata K."/>
            <person name="Arakawa K."/>
        </authorList>
    </citation>
    <scope>NUCLEOTIDE SEQUENCE [LARGE SCALE GENOMIC DNA]</scope>
</reference>
<organism evidence="1 2">
    <name type="scientific">Eumeta variegata</name>
    <name type="common">Bagworm moth</name>
    <name type="synonym">Eumeta japonica</name>
    <dbReference type="NCBI Taxonomy" id="151549"/>
    <lineage>
        <taxon>Eukaryota</taxon>
        <taxon>Metazoa</taxon>
        <taxon>Ecdysozoa</taxon>
        <taxon>Arthropoda</taxon>
        <taxon>Hexapoda</taxon>
        <taxon>Insecta</taxon>
        <taxon>Pterygota</taxon>
        <taxon>Neoptera</taxon>
        <taxon>Endopterygota</taxon>
        <taxon>Lepidoptera</taxon>
        <taxon>Glossata</taxon>
        <taxon>Ditrysia</taxon>
        <taxon>Tineoidea</taxon>
        <taxon>Psychidae</taxon>
        <taxon>Oiketicinae</taxon>
        <taxon>Eumeta</taxon>
    </lineage>
</organism>
<dbReference type="EMBL" id="BGZK01000487">
    <property type="protein sequence ID" value="GBP46609.1"/>
    <property type="molecule type" value="Genomic_DNA"/>
</dbReference>
<accession>A0A4C1W7Y0</accession>